<dbReference type="OrthoDB" id="46913at2759"/>
<dbReference type="Pfam" id="PF17177">
    <property type="entry name" value="PPR_long"/>
    <property type="match status" value="1"/>
</dbReference>
<evidence type="ECO:0000256" key="3">
    <source>
        <dbReference type="SAM" id="MobiDB-lite"/>
    </source>
</evidence>
<dbReference type="Gene3D" id="1.25.40.10">
    <property type="entry name" value="Tetratricopeptide repeat domain"/>
    <property type="match status" value="1"/>
</dbReference>
<evidence type="ECO:0000313" key="5">
    <source>
        <dbReference type="EMBL" id="GMF45287.1"/>
    </source>
</evidence>
<name>A0A9W7CVR0_9STRA</name>
<dbReference type="InterPro" id="IPR011990">
    <property type="entry name" value="TPR-like_helical_dom_sf"/>
</dbReference>
<protein>
    <submittedName>
        <fullName evidence="5">Unnamed protein product</fullName>
    </submittedName>
</protein>
<organism evidence="5 6">
    <name type="scientific">Phytophthora fragariaefolia</name>
    <dbReference type="NCBI Taxonomy" id="1490495"/>
    <lineage>
        <taxon>Eukaryota</taxon>
        <taxon>Sar</taxon>
        <taxon>Stramenopiles</taxon>
        <taxon>Oomycota</taxon>
        <taxon>Peronosporomycetes</taxon>
        <taxon>Peronosporales</taxon>
        <taxon>Peronosporaceae</taxon>
        <taxon>Phytophthora</taxon>
    </lineage>
</organism>
<comment type="caution">
    <text evidence="5">The sequence shown here is derived from an EMBL/GenBank/DDBJ whole genome shotgun (WGS) entry which is preliminary data.</text>
</comment>
<dbReference type="PANTHER" id="PTHR13547">
    <property type="match status" value="1"/>
</dbReference>
<feature type="compositionally biased region" description="Basic and acidic residues" evidence="3">
    <location>
        <begin position="33"/>
        <end position="49"/>
    </location>
</feature>
<evidence type="ECO:0000259" key="4">
    <source>
        <dbReference type="Pfam" id="PF17177"/>
    </source>
</evidence>
<feature type="repeat" description="PPR" evidence="2">
    <location>
        <begin position="247"/>
        <end position="281"/>
    </location>
</feature>
<gene>
    <name evidence="5" type="ORF">Pfra01_001614100</name>
</gene>
<dbReference type="AlphaFoldDB" id="A0A9W7CVR0"/>
<dbReference type="EMBL" id="BSXT01001802">
    <property type="protein sequence ID" value="GMF45287.1"/>
    <property type="molecule type" value="Genomic_DNA"/>
</dbReference>
<feature type="domain" description="PROP1-like PPR" evidence="4">
    <location>
        <begin position="165"/>
        <end position="370"/>
    </location>
</feature>
<sequence length="441" mass="48993">MSQPHTRSETARSGASERRAVANHAVGPLTSERFTKDDVFSSRRERDPECNQPENLDPLLVLVPGKPDAMHPELITTSPACRPNSSFRRGGLFPPLSFHWCSKCKILGYQHIREVSVVKIPSHFHPRLSRQRNGQPRRIGDAAPFAFAPPADQPIFLHLPPLQSPAEKVEHQFRLQVQTCAQQDDAARALEVYAQMKSEGVNVAPYVYNMVINVCGRAEQLAAFKDGAYAAYQDMKQTSTGPKTGPTEPIYSAMVKICSKAQDFDACETIIAEMEEAKVEPKLRTFSPLLQAHSDAGHLDKCVWVHEKLLAHDLEPCEADYVALLRACVKAGDAKRFYEFLDRFIDDIWQPSLTTWNVLKEWFSSDAAQEDGRKWNISEGTVSKEGVCSVTGNQLQSLELSLELTTELLAKVRVVVAMPGSGAMCSVYDRLAGGPPVFTEI</sequence>
<evidence type="ECO:0000313" key="6">
    <source>
        <dbReference type="Proteomes" id="UP001165121"/>
    </source>
</evidence>
<dbReference type="InterPro" id="IPR002885">
    <property type="entry name" value="PPR_rpt"/>
</dbReference>
<dbReference type="Proteomes" id="UP001165121">
    <property type="component" value="Unassembled WGS sequence"/>
</dbReference>
<keyword evidence="1" id="KW-0677">Repeat</keyword>
<feature type="region of interest" description="Disordered" evidence="3">
    <location>
        <begin position="1"/>
        <end position="57"/>
    </location>
</feature>
<reference evidence="5" key="1">
    <citation type="submission" date="2023-04" db="EMBL/GenBank/DDBJ databases">
        <title>Phytophthora fragariaefolia NBRC 109709.</title>
        <authorList>
            <person name="Ichikawa N."/>
            <person name="Sato H."/>
            <person name="Tonouchi N."/>
        </authorList>
    </citation>
    <scope>NUCLEOTIDE SEQUENCE</scope>
    <source>
        <strain evidence="5">NBRC 109709</strain>
    </source>
</reference>
<dbReference type="GO" id="GO:0004526">
    <property type="term" value="F:ribonuclease P activity"/>
    <property type="evidence" value="ECO:0007669"/>
    <property type="project" value="TreeGrafter"/>
</dbReference>
<evidence type="ECO:0000256" key="2">
    <source>
        <dbReference type="PROSITE-ProRule" id="PRU00708"/>
    </source>
</evidence>
<dbReference type="InterPro" id="IPR033443">
    <property type="entry name" value="PROP1-like_PPR_dom"/>
</dbReference>
<dbReference type="NCBIfam" id="TIGR00756">
    <property type="entry name" value="PPR"/>
    <property type="match status" value="1"/>
</dbReference>
<evidence type="ECO:0000256" key="1">
    <source>
        <dbReference type="ARBA" id="ARBA00022737"/>
    </source>
</evidence>
<keyword evidence="6" id="KW-1185">Reference proteome</keyword>
<dbReference type="PANTHER" id="PTHR13547:SF1">
    <property type="entry name" value="MITOCHONDRIAL RIBONUCLEASE P CATALYTIC SUBUNIT"/>
    <property type="match status" value="1"/>
</dbReference>
<dbReference type="PROSITE" id="PS51375">
    <property type="entry name" value="PPR"/>
    <property type="match status" value="1"/>
</dbReference>
<accession>A0A9W7CVR0</accession>
<dbReference type="GO" id="GO:0001682">
    <property type="term" value="P:tRNA 5'-leader removal"/>
    <property type="evidence" value="ECO:0007669"/>
    <property type="project" value="TreeGrafter"/>
</dbReference>
<feature type="compositionally biased region" description="Basic and acidic residues" evidence="3">
    <location>
        <begin position="1"/>
        <end position="20"/>
    </location>
</feature>
<proteinExistence type="predicted"/>